<accession>A0A0N4TTM7</accession>
<gene>
    <name evidence="2" type="ORF">BPAG_LOCUS12060</name>
</gene>
<evidence type="ECO:0000313" key="4">
    <source>
        <dbReference type="WBParaSite" id="BPAG_0001209801-mRNA-1"/>
    </source>
</evidence>
<evidence type="ECO:0000256" key="1">
    <source>
        <dbReference type="SAM" id="SignalP"/>
    </source>
</evidence>
<keyword evidence="3" id="KW-1185">Reference proteome</keyword>
<dbReference type="EMBL" id="UZAD01013267">
    <property type="protein sequence ID" value="VDN93246.1"/>
    <property type="molecule type" value="Genomic_DNA"/>
</dbReference>
<proteinExistence type="predicted"/>
<protein>
    <submittedName>
        <fullName evidence="4">Secreted protein</fullName>
    </submittedName>
</protein>
<feature type="signal peptide" evidence="1">
    <location>
        <begin position="1"/>
        <end position="17"/>
    </location>
</feature>
<reference evidence="2 3" key="2">
    <citation type="submission" date="2018-11" db="EMBL/GenBank/DDBJ databases">
        <authorList>
            <consortium name="Pathogen Informatics"/>
        </authorList>
    </citation>
    <scope>NUCLEOTIDE SEQUENCE [LARGE SCALE GENOMIC DNA]</scope>
</reference>
<evidence type="ECO:0000313" key="2">
    <source>
        <dbReference type="EMBL" id="VDN93246.1"/>
    </source>
</evidence>
<sequence length="66" mass="7673">MSPLIAILCLITLLVDSQMLPFTIQLPLQKNRIYQVISILDKVQLKETQTMKGSIYKDTFKLEQNY</sequence>
<evidence type="ECO:0000313" key="3">
    <source>
        <dbReference type="Proteomes" id="UP000278627"/>
    </source>
</evidence>
<organism evidence="4">
    <name type="scientific">Brugia pahangi</name>
    <name type="common">Filarial nematode worm</name>
    <dbReference type="NCBI Taxonomy" id="6280"/>
    <lineage>
        <taxon>Eukaryota</taxon>
        <taxon>Metazoa</taxon>
        <taxon>Ecdysozoa</taxon>
        <taxon>Nematoda</taxon>
        <taxon>Chromadorea</taxon>
        <taxon>Rhabditida</taxon>
        <taxon>Spirurina</taxon>
        <taxon>Spiruromorpha</taxon>
        <taxon>Filarioidea</taxon>
        <taxon>Onchocercidae</taxon>
        <taxon>Brugia</taxon>
    </lineage>
</organism>
<dbReference type="AlphaFoldDB" id="A0A0N4TTM7"/>
<dbReference type="WBParaSite" id="BPAG_0001209801-mRNA-1">
    <property type="protein sequence ID" value="BPAG_0001209801-mRNA-1"/>
    <property type="gene ID" value="BPAG_0001209801"/>
</dbReference>
<dbReference type="Proteomes" id="UP000278627">
    <property type="component" value="Unassembled WGS sequence"/>
</dbReference>
<reference evidence="4" key="1">
    <citation type="submission" date="2017-02" db="UniProtKB">
        <authorList>
            <consortium name="WormBaseParasite"/>
        </authorList>
    </citation>
    <scope>IDENTIFICATION</scope>
</reference>
<name>A0A0N4TTM7_BRUPA</name>
<feature type="chain" id="PRO_5043122229" evidence="1">
    <location>
        <begin position="18"/>
        <end position="66"/>
    </location>
</feature>
<keyword evidence="1" id="KW-0732">Signal</keyword>